<evidence type="ECO:0000313" key="2">
    <source>
        <dbReference type="Proteomes" id="UP001060085"/>
    </source>
</evidence>
<dbReference type="EMBL" id="CM044703">
    <property type="protein sequence ID" value="KAI5670615.1"/>
    <property type="molecule type" value="Genomic_DNA"/>
</dbReference>
<gene>
    <name evidence="1" type="ORF">M9H77_10979</name>
</gene>
<proteinExistence type="predicted"/>
<evidence type="ECO:0000313" key="1">
    <source>
        <dbReference type="EMBL" id="KAI5670615.1"/>
    </source>
</evidence>
<comment type="caution">
    <text evidence="1">The sequence shown here is derived from an EMBL/GenBank/DDBJ whole genome shotgun (WGS) entry which is preliminary data.</text>
</comment>
<reference evidence="2" key="1">
    <citation type="journal article" date="2023" name="Nat. Plants">
        <title>Single-cell RNA sequencing provides a high-resolution roadmap for understanding the multicellular compartmentation of specialized metabolism.</title>
        <authorList>
            <person name="Sun S."/>
            <person name="Shen X."/>
            <person name="Li Y."/>
            <person name="Li Y."/>
            <person name="Wang S."/>
            <person name="Li R."/>
            <person name="Zhang H."/>
            <person name="Shen G."/>
            <person name="Guo B."/>
            <person name="Wei J."/>
            <person name="Xu J."/>
            <person name="St-Pierre B."/>
            <person name="Chen S."/>
            <person name="Sun C."/>
        </authorList>
    </citation>
    <scope>NUCLEOTIDE SEQUENCE [LARGE SCALE GENOMIC DNA]</scope>
</reference>
<accession>A0ACC0BDB4</accession>
<organism evidence="1 2">
    <name type="scientific">Catharanthus roseus</name>
    <name type="common">Madagascar periwinkle</name>
    <name type="synonym">Vinca rosea</name>
    <dbReference type="NCBI Taxonomy" id="4058"/>
    <lineage>
        <taxon>Eukaryota</taxon>
        <taxon>Viridiplantae</taxon>
        <taxon>Streptophyta</taxon>
        <taxon>Embryophyta</taxon>
        <taxon>Tracheophyta</taxon>
        <taxon>Spermatophyta</taxon>
        <taxon>Magnoliopsida</taxon>
        <taxon>eudicotyledons</taxon>
        <taxon>Gunneridae</taxon>
        <taxon>Pentapetalae</taxon>
        <taxon>asterids</taxon>
        <taxon>lamiids</taxon>
        <taxon>Gentianales</taxon>
        <taxon>Apocynaceae</taxon>
        <taxon>Rauvolfioideae</taxon>
        <taxon>Vinceae</taxon>
        <taxon>Catharanthinae</taxon>
        <taxon>Catharanthus</taxon>
    </lineage>
</organism>
<name>A0ACC0BDB4_CATRO</name>
<dbReference type="Proteomes" id="UP001060085">
    <property type="component" value="Linkage Group LG03"/>
</dbReference>
<keyword evidence="2" id="KW-1185">Reference proteome</keyword>
<sequence>MINEMQQRSQYLMWLKSKQILKSQYYLGASNMKIKSCSREDIEEATAAFGEDVVSGGGLGFAWPPRSYSCSFCTREFRSAQALGGHMNVHRRDRARLKQAAGAASTLISSKITPQEKSSPPLHTTIHHVETNLCMGLGGGEPDEEKLLVNSSSSSSKISKRHKTTCATANNISSFAYNFHKQSYNLFQQPEMLRIKTTTINNYPLEADNIDLELRLGDPPAVK</sequence>
<protein>
    <submittedName>
        <fullName evidence="1">Uncharacterized protein</fullName>
    </submittedName>
</protein>